<accession>A0A100XCP5</accession>
<keyword evidence="1 3" id="KW-0732">Signal</keyword>
<reference evidence="4 5" key="1">
    <citation type="journal article" date="2016" name="Genome Announc.">
        <title>Draft Genome Sequences of Five Rapidly Growing Mycobacterium Species, M. thermoresistibile, M. fortuitum subsp. acetamidolyticum, M. canariasense, M. brisbanense, and M. novocastrense.</title>
        <authorList>
            <person name="Katahira K."/>
            <person name="Ogura Y."/>
            <person name="Gotoh Y."/>
            <person name="Hayashi T."/>
        </authorList>
    </citation>
    <scope>NUCLEOTIDE SEQUENCE [LARGE SCALE GENOMIC DNA]</scope>
    <source>
        <strain evidence="4 5">JCM6362</strain>
    </source>
</reference>
<dbReference type="EMBL" id="BCTB01000005">
    <property type="protein sequence ID" value="GAT14165.1"/>
    <property type="molecule type" value="Genomic_DNA"/>
</dbReference>
<comment type="caution">
    <text evidence="4">The sequence shown here is derived from an EMBL/GenBank/DDBJ whole genome shotgun (WGS) entry which is preliminary data.</text>
</comment>
<dbReference type="InterPro" id="IPR006311">
    <property type="entry name" value="TAT_signal"/>
</dbReference>
<proteinExistence type="predicted"/>
<dbReference type="AlphaFoldDB" id="A0A100XCP5"/>
<evidence type="ECO:0000256" key="2">
    <source>
        <dbReference type="SAM" id="MobiDB-lite"/>
    </source>
</evidence>
<name>A0A100XCP5_MYCTH</name>
<evidence type="ECO:0000313" key="4">
    <source>
        <dbReference type="EMBL" id="GAT14165.1"/>
    </source>
</evidence>
<evidence type="ECO:0000256" key="3">
    <source>
        <dbReference type="SAM" id="SignalP"/>
    </source>
</evidence>
<dbReference type="InterPro" id="IPR019674">
    <property type="entry name" value="Lipoprotein_LpqN/LpqT-like"/>
</dbReference>
<feature type="region of interest" description="Disordered" evidence="2">
    <location>
        <begin position="281"/>
        <end position="315"/>
    </location>
</feature>
<evidence type="ECO:0000256" key="1">
    <source>
        <dbReference type="ARBA" id="ARBA00022729"/>
    </source>
</evidence>
<feature type="signal peptide" evidence="3">
    <location>
        <begin position="1"/>
        <end position="32"/>
    </location>
</feature>
<dbReference type="OrthoDB" id="4752473at2"/>
<evidence type="ECO:0000313" key="5">
    <source>
        <dbReference type="Proteomes" id="UP000069654"/>
    </source>
</evidence>
<protein>
    <submittedName>
        <fullName evidence="4">Secreted proline rich protein Mtc28</fullName>
    </submittedName>
</protein>
<dbReference type="OMA" id="IHIARTW"/>
<sequence>MNRLARRKLSLAGGVAAGLTGILGFAGSTASAQPLVPQPPPPPAPATVTQTVTVAAAPVAPVAPVTPVGPVNRTPPVAVDPATGVAIGTAPAAGTTPALPVAVPRETIVPARSGTLRDFFTERGVKMEPQAADGFTALNIVLPMPRGWAHVPDPNVPDAFAVIADRVGGGFYTSNAQVVVYKLIGDFDPKEAISHGYIDSLQLPAWRTTAQSMADHHGWPSSLIEGTYRDNSVTLNTSRRHVIATSGSDRYLVSLSVTTEVDQAVAAAEATDAIVNGFKVTSPTRPSAPPAPVRAPSAAPVSLPASGAGLPAAQP</sequence>
<feature type="compositionally biased region" description="Low complexity" evidence="2">
    <location>
        <begin position="294"/>
        <end position="309"/>
    </location>
</feature>
<dbReference type="RefSeq" id="WP_003925614.1">
    <property type="nucleotide sequence ID" value="NZ_BCTB01000005.1"/>
</dbReference>
<dbReference type="Gene3D" id="3.40.1000.10">
    <property type="entry name" value="Mog1/PsbP, alpha/beta/alpha sandwich"/>
    <property type="match status" value="1"/>
</dbReference>
<dbReference type="Proteomes" id="UP000069654">
    <property type="component" value="Unassembled WGS sequence"/>
</dbReference>
<gene>
    <name evidence="4" type="ORF">RMCT_1136</name>
</gene>
<dbReference type="PROSITE" id="PS51318">
    <property type="entry name" value="TAT"/>
    <property type="match status" value="1"/>
</dbReference>
<dbReference type="Pfam" id="PF10738">
    <property type="entry name" value="Lpp-LpqN"/>
    <property type="match status" value="1"/>
</dbReference>
<dbReference type="STRING" id="1797.RMCT_1136"/>
<reference evidence="5" key="2">
    <citation type="submission" date="2016-02" db="EMBL/GenBank/DDBJ databases">
        <title>Draft genome sequence of five rapidly growing Mycobacterium species.</title>
        <authorList>
            <person name="Katahira K."/>
            <person name="Gotou Y."/>
            <person name="Iida K."/>
            <person name="Ogura Y."/>
            <person name="Hayashi T."/>
        </authorList>
    </citation>
    <scope>NUCLEOTIDE SEQUENCE [LARGE SCALE GENOMIC DNA]</scope>
    <source>
        <strain evidence="5">JCM6362</strain>
    </source>
</reference>
<organism evidence="4 5">
    <name type="scientific">Mycolicibacterium thermoresistibile</name>
    <name type="common">Mycobacterium thermoresistibile</name>
    <dbReference type="NCBI Taxonomy" id="1797"/>
    <lineage>
        <taxon>Bacteria</taxon>
        <taxon>Bacillati</taxon>
        <taxon>Actinomycetota</taxon>
        <taxon>Actinomycetes</taxon>
        <taxon>Mycobacteriales</taxon>
        <taxon>Mycobacteriaceae</taxon>
        <taxon>Mycolicibacterium</taxon>
    </lineage>
</organism>
<feature type="chain" id="PRO_5007090895" evidence="3">
    <location>
        <begin position="33"/>
        <end position="315"/>
    </location>
</feature>